<evidence type="ECO:0000259" key="2">
    <source>
        <dbReference type="Pfam" id="PF21516"/>
    </source>
</evidence>
<dbReference type="InterPro" id="IPR006073">
    <property type="entry name" value="GTP-bd"/>
</dbReference>
<dbReference type="EMBL" id="JAEAOA010000900">
    <property type="protein sequence ID" value="KAK3595832.1"/>
    <property type="molecule type" value="Genomic_DNA"/>
</dbReference>
<dbReference type="Proteomes" id="UP001195483">
    <property type="component" value="Unassembled WGS sequence"/>
</dbReference>
<dbReference type="Pfam" id="PF21516">
    <property type="entry name" value="YqeH-like_C"/>
    <property type="match status" value="1"/>
</dbReference>
<keyword evidence="4" id="KW-1185">Reference proteome</keyword>
<proteinExistence type="predicted"/>
<dbReference type="PANTHER" id="PTHR46406:SF1">
    <property type="entry name" value="NITRIC OXIDE-ASSOCIATED PROTEIN 1"/>
    <property type="match status" value="1"/>
</dbReference>
<reference evidence="3" key="3">
    <citation type="submission" date="2023-05" db="EMBL/GenBank/DDBJ databases">
        <authorList>
            <person name="Smith C.H."/>
        </authorList>
    </citation>
    <scope>NUCLEOTIDE SEQUENCE</scope>
    <source>
        <strain evidence="3">CHS0354</strain>
        <tissue evidence="3">Mantle</tissue>
    </source>
</reference>
<evidence type="ECO:0000313" key="3">
    <source>
        <dbReference type="EMBL" id="KAK3595832.1"/>
    </source>
</evidence>
<protein>
    <recommendedName>
        <fullName evidence="5">G domain-containing protein</fullName>
    </recommendedName>
</protein>
<reference evidence="3" key="1">
    <citation type="journal article" date="2021" name="Genome Biol. Evol.">
        <title>A High-Quality Reference Genome for a Parasitic Bivalve with Doubly Uniparental Inheritance (Bivalvia: Unionida).</title>
        <authorList>
            <person name="Smith C.H."/>
        </authorList>
    </citation>
    <scope>NUCLEOTIDE SEQUENCE</scope>
    <source>
        <strain evidence="3">CHS0354</strain>
    </source>
</reference>
<evidence type="ECO:0000313" key="4">
    <source>
        <dbReference type="Proteomes" id="UP001195483"/>
    </source>
</evidence>
<dbReference type="GO" id="GO:0005525">
    <property type="term" value="F:GTP binding"/>
    <property type="evidence" value="ECO:0007669"/>
    <property type="project" value="InterPro"/>
</dbReference>
<feature type="domain" description="G" evidence="1">
    <location>
        <begin position="349"/>
        <end position="401"/>
    </location>
</feature>
<reference evidence="3" key="2">
    <citation type="journal article" date="2021" name="Genome Biol. Evol.">
        <title>Developing a high-quality reference genome for a parasitic bivalve with doubly uniparental inheritance (Bivalvia: Unionida).</title>
        <authorList>
            <person name="Smith C.H."/>
        </authorList>
    </citation>
    <scope>NUCLEOTIDE SEQUENCE</scope>
    <source>
        <strain evidence="3">CHS0354</strain>
        <tissue evidence="3">Mantle</tissue>
    </source>
</reference>
<sequence>MAAICRCVYQAWTVKPVQLCRMISGKPWWKRKKEEENEKEMEKQNPKETDATPVIVKYLANAIANQGAENWQKQEPSIPSFLTKEELKKQLGELEYDMVARQNRAVLLPDERSTDEIYDAIKEIDGVEIGDVEQNEDNSDYLETLSFESPLQKKRKKKIVPTIVGTPDPSVPLSDVPCGGCGALLHCQDHGIPGYIISEKFKSFSREELRKSLCQRCLMMTHHNLCLDVSVSEYKYHNIIRQIKNDQALVLMVVDLLDIQNSIVRNFIPMIGKNRPLYIIGNKVDLIPRDDTGYLERVKTLLRDSCERAGLNPTGKNIKHICLISAKTGYGMEDLITHLMTHWKMSGDVYLVGNTNSGKSSIFNALIQSDYCRDNARDKLHRATVSIWPGTTLSLLKFPIVTPTSYIIAKRLQRLHELRPIIQQEEELKKQRLEKYGKSKNATLTGYVGITDFKSDEEIKKEMENPMKNLEWAGFKFQASNDEVVDTGTEKVSKAGTFNEKKFLNSKWFFDTPGVIDKRQIINLLTQEELLHILPKGLVRPRVFLMKPGEVMFVSGLARLDYLEGKTVTLFTMHISWVIPVHVVRAEEADDFYVKNIGTETLQVPIGDESRLGKVPSLVGQEFKITGEFDKAAADIQLSSLGWVSILLPSGITGHVRVFTPGRVGCYLRQPPLLPNVKAFKGRRIRGTPEYQLKKLKA</sequence>
<evidence type="ECO:0000259" key="1">
    <source>
        <dbReference type="Pfam" id="PF01926"/>
    </source>
</evidence>
<accession>A0AAE0W0D0</accession>
<name>A0AAE0W0D0_9BIVA</name>
<dbReference type="PANTHER" id="PTHR46406">
    <property type="entry name" value="NITRIC OXIDE-ASSOCIATED PROTEIN 1"/>
    <property type="match status" value="1"/>
</dbReference>
<dbReference type="Gene3D" id="3.40.50.300">
    <property type="entry name" value="P-loop containing nucleotide triphosphate hydrolases"/>
    <property type="match status" value="1"/>
</dbReference>
<organism evidence="3 4">
    <name type="scientific">Potamilus streckersoni</name>
    <dbReference type="NCBI Taxonomy" id="2493646"/>
    <lineage>
        <taxon>Eukaryota</taxon>
        <taxon>Metazoa</taxon>
        <taxon>Spiralia</taxon>
        <taxon>Lophotrochozoa</taxon>
        <taxon>Mollusca</taxon>
        <taxon>Bivalvia</taxon>
        <taxon>Autobranchia</taxon>
        <taxon>Heteroconchia</taxon>
        <taxon>Palaeoheterodonta</taxon>
        <taxon>Unionida</taxon>
        <taxon>Unionoidea</taxon>
        <taxon>Unionidae</taxon>
        <taxon>Ambleminae</taxon>
        <taxon>Lampsilini</taxon>
        <taxon>Potamilus</taxon>
    </lineage>
</organism>
<dbReference type="SUPFAM" id="SSF52540">
    <property type="entry name" value="P-loop containing nucleoside triphosphate hydrolases"/>
    <property type="match status" value="1"/>
</dbReference>
<feature type="domain" description="NOA1/YqeH-like C-terminal" evidence="2">
    <location>
        <begin position="571"/>
        <end position="670"/>
    </location>
</feature>
<gene>
    <name evidence="3" type="ORF">CHS0354_014652</name>
</gene>
<dbReference type="InterPro" id="IPR027417">
    <property type="entry name" value="P-loop_NTPase"/>
</dbReference>
<dbReference type="AlphaFoldDB" id="A0AAE0W0D0"/>
<evidence type="ECO:0008006" key="5">
    <source>
        <dbReference type="Google" id="ProtNLM"/>
    </source>
</evidence>
<dbReference type="CDD" id="cd01855">
    <property type="entry name" value="YqeH"/>
    <property type="match status" value="1"/>
</dbReference>
<comment type="caution">
    <text evidence="3">The sequence shown here is derived from an EMBL/GenBank/DDBJ whole genome shotgun (WGS) entry which is preliminary data.</text>
</comment>
<dbReference type="InterPro" id="IPR048422">
    <property type="entry name" value="NOA1/YqeH-like_C"/>
</dbReference>
<dbReference type="Pfam" id="PF01926">
    <property type="entry name" value="MMR_HSR1"/>
    <property type="match status" value="1"/>
</dbReference>
<dbReference type="InterPro" id="IPR052807">
    <property type="entry name" value="Mito_transl_resp_regulator"/>
</dbReference>